<dbReference type="GO" id="GO:0006313">
    <property type="term" value="P:DNA transposition"/>
    <property type="evidence" value="ECO:0007669"/>
    <property type="project" value="InterPro"/>
</dbReference>
<keyword evidence="3" id="KW-1185">Reference proteome</keyword>
<dbReference type="Proteomes" id="UP000309788">
    <property type="component" value="Unassembled WGS sequence"/>
</dbReference>
<dbReference type="GO" id="GO:0003677">
    <property type="term" value="F:DNA binding"/>
    <property type="evidence" value="ECO:0007669"/>
    <property type="project" value="InterPro"/>
</dbReference>
<dbReference type="SUPFAM" id="SSF143422">
    <property type="entry name" value="Transposase IS200-like"/>
    <property type="match status" value="1"/>
</dbReference>
<organism evidence="2 3">
    <name type="scientific">Dyadobacter sediminis</name>
    <dbReference type="NCBI Taxonomy" id="1493691"/>
    <lineage>
        <taxon>Bacteria</taxon>
        <taxon>Pseudomonadati</taxon>
        <taxon>Bacteroidota</taxon>
        <taxon>Cytophagia</taxon>
        <taxon>Cytophagales</taxon>
        <taxon>Spirosomataceae</taxon>
        <taxon>Dyadobacter</taxon>
    </lineage>
</organism>
<dbReference type="EMBL" id="VCEI01000028">
    <property type="protein sequence ID" value="TLU90333.1"/>
    <property type="molecule type" value="Genomic_DNA"/>
</dbReference>
<gene>
    <name evidence="2" type="ORF">FEM55_17355</name>
</gene>
<dbReference type="AlphaFoldDB" id="A0A5R9K8L0"/>
<feature type="domain" description="Transposase IS200-like" evidence="1">
    <location>
        <begin position="2"/>
        <end position="133"/>
    </location>
</feature>
<evidence type="ECO:0000313" key="2">
    <source>
        <dbReference type="EMBL" id="TLU90333.1"/>
    </source>
</evidence>
<name>A0A5R9K8L0_9BACT</name>
<dbReference type="RefSeq" id="WP_138282667.1">
    <property type="nucleotide sequence ID" value="NZ_BMGE01000005.1"/>
</dbReference>
<evidence type="ECO:0000259" key="1">
    <source>
        <dbReference type="SMART" id="SM01321"/>
    </source>
</evidence>
<dbReference type="InterPro" id="IPR036515">
    <property type="entry name" value="Transposase_17_sf"/>
</dbReference>
<accession>A0A5R9K8L0</accession>
<reference evidence="2 3" key="1">
    <citation type="submission" date="2019-05" db="EMBL/GenBank/DDBJ databases">
        <authorList>
            <person name="Qu J.-H."/>
        </authorList>
    </citation>
    <scope>NUCLEOTIDE SEQUENCE [LARGE SCALE GENOMIC DNA]</scope>
    <source>
        <strain evidence="2 3">Z12</strain>
    </source>
</reference>
<dbReference type="InterPro" id="IPR002686">
    <property type="entry name" value="Transposase_17"/>
</dbReference>
<sequence length="173" mass="20801">MELGEIYLYTATITKQRNLLQSEKYKCVVLDSLYYLVHCRKMAVYGFVIMPDHIHLIWELLETNGKEYPHASFMKYTSHLFQKDLRKNDPELLEQYRVDFRTRKYHFWQMNSLATQVFSSTIFLSKLTYIHNIPVQEKWQLAAAPEQYRFSSASFYMTGKDEFKFLTHISERI</sequence>
<comment type="caution">
    <text evidence="2">The sequence shown here is derived from an EMBL/GenBank/DDBJ whole genome shotgun (WGS) entry which is preliminary data.</text>
</comment>
<dbReference type="Gene3D" id="3.30.70.1290">
    <property type="entry name" value="Transposase IS200-like"/>
    <property type="match status" value="1"/>
</dbReference>
<evidence type="ECO:0000313" key="3">
    <source>
        <dbReference type="Proteomes" id="UP000309788"/>
    </source>
</evidence>
<protein>
    <submittedName>
        <fullName evidence="2">Transposase</fullName>
    </submittedName>
</protein>
<dbReference type="OrthoDB" id="9788881at2"/>
<dbReference type="GO" id="GO:0004803">
    <property type="term" value="F:transposase activity"/>
    <property type="evidence" value="ECO:0007669"/>
    <property type="project" value="InterPro"/>
</dbReference>
<dbReference type="SMART" id="SM01321">
    <property type="entry name" value="Y1_Tnp"/>
    <property type="match status" value="1"/>
</dbReference>
<proteinExistence type="predicted"/>